<evidence type="ECO:0000313" key="11">
    <source>
        <dbReference type="EMBL" id="RPE72093.1"/>
    </source>
</evidence>
<dbReference type="InterPro" id="IPR003442">
    <property type="entry name" value="T6A_TsaE"/>
</dbReference>
<name>A0A3N4UNU3_9RHOB</name>
<evidence type="ECO:0000256" key="10">
    <source>
        <dbReference type="ARBA" id="ARBA00032441"/>
    </source>
</evidence>
<gene>
    <name evidence="11" type="ORF">EDD53_1236</name>
</gene>
<proteinExistence type="inferred from homology"/>
<dbReference type="EMBL" id="RKQK01000001">
    <property type="protein sequence ID" value="RPE72093.1"/>
    <property type="molecule type" value="Genomic_DNA"/>
</dbReference>
<evidence type="ECO:0000256" key="8">
    <source>
        <dbReference type="ARBA" id="ARBA00022840"/>
    </source>
</evidence>
<keyword evidence="7" id="KW-0547">Nucleotide-binding</keyword>
<dbReference type="Proteomes" id="UP000269689">
    <property type="component" value="Unassembled WGS sequence"/>
</dbReference>
<comment type="subcellular location">
    <subcellularLocation>
        <location evidence="1">Cytoplasm</location>
    </subcellularLocation>
</comment>
<dbReference type="PANTHER" id="PTHR33540">
    <property type="entry name" value="TRNA THREONYLCARBAMOYLADENOSINE BIOSYNTHESIS PROTEIN TSAE"/>
    <property type="match status" value="1"/>
</dbReference>
<accession>A0A3N4UNU3</accession>
<protein>
    <recommendedName>
        <fullName evidence="3">tRNA threonylcarbamoyladenosine biosynthesis protein TsaE</fullName>
    </recommendedName>
    <alternativeName>
        <fullName evidence="10">t(6)A37 threonylcarbamoyladenosine biosynthesis protein TsaE</fullName>
    </alternativeName>
</protein>
<dbReference type="RefSeq" id="WP_170162689.1">
    <property type="nucleotide sequence ID" value="NZ_RKQK01000001.1"/>
</dbReference>
<comment type="similarity">
    <text evidence="2">Belongs to the TsaE family.</text>
</comment>
<evidence type="ECO:0000256" key="1">
    <source>
        <dbReference type="ARBA" id="ARBA00004496"/>
    </source>
</evidence>
<sequence>MDPHDHQSISIPAQNETQTGQIAAAVTDVLRAGDVVILDGALAAGKTFFIRALVAALGSDEDVTSPTYTIANIYETPKFPVLHVDAYRLENAKEFYHLGLDDYFDTGLCLIEWGQRINGFFDAALQIDIEFGATDQDRIFTFSGKATPWKAVFAALKDMSHD</sequence>
<evidence type="ECO:0000256" key="9">
    <source>
        <dbReference type="ARBA" id="ARBA00022842"/>
    </source>
</evidence>
<dbReference type="AlphaFoldDB" id="A0A3N4UNU3"/>
<dbReference type="InterPro" id="IPR027417">
    <property type="entry name" value="P-loop_NTPase"/>
</dbReference>
<evidence type="ECO:0000256" key="2">
    <source>
        <dbReference type="ARBA" id="ARBA00007599"/>
    </source>
</evidence>
<evidence type="ECO:0000256" key="5">
    <source>
        <dbReference type="ARBA" id="ARBA00022694"/>
    </source>
</evidence>
<evidence type="ECO:0000256" key="6">
    <source>
        <dbReference type="ARBA" id="ARBA00022723"/>
    </source>
</evidence>
<evidence type="ECO:0000256" key="4">
    <source>
        <dbReference type="ARBA" id="ARBA00022490"/>
    </source>
</evidence>
<keyword evidence="9" id="KW-0460">Magnesium</keyword>
<dbReference type="GO" id="GO:0002949">
    <property type="term" value="P:tRNA threonylcarbamoyladenosine modification"/>
    <property type="evidence" value="ECO:0007669"/>
    <property type="project" value="InterPro"/>
</dbReference>
<dbReference type="GO" id="GO:0005524">
    <property type="term" value="F:ATP binding"/>
    <property type="evidence" value="ECO:0007669"/>
    <property type="project" value="UniProtKB-KW"/>
</dbReference>
<dbReference type="GO" id="GO:0005737">
    <property type="term" value="C:cytoplasm"/>
    <property type="evidence" value="ECO:0007669"/>
    <property type="project" value="UniProtKB-SubCell"/>
</dbReference>
<dbReference type="SUPFAM" id="SSF52540">
    <property type="entry name" value="P-loop containing nucleoside triphosphate hydrolases"/>
    <property type="match status" value="1"/>
</dbReference>
<evidence type="ECO:0000313" key="12">
    <source>
        <dbReference type="Proteomes" id="UP000269689"/>
    </source>
</evidence>
<reference evidence="11 12" key="1">
    <citation type="submission" date="2018-11" db="EMBL/GenBank/DDBJ databases">
        <title>Genomic Encyclopedia of Type Strains, Phase IV (KMG-IV): sequencing the most valuable type-strain genomes for metagenomic binning, comparative biology and taxonomic classification.</title>
        <authorList>
            <person name="Goeker M."/>
        </authorList>
    </citation>
    <scope>NUCLEOTIDE SEQUENCE [LARGE SCALE GENOMIC DNA]</scope>
    <source>
        <strain evidence="11 12">DSM 104731</strain>
    </source>
</reference>
<keyword evidence="8" id="KW-0067">ATP-binding</keyword>
<keyword evidence="5" id="KW-0819">tRNA processing</keyword>
<keyword evidence="12" id="KW-1185">Reference proteome</keyword>
<dbReference type="Gene3D" id="3.40.50.300">
    <property type="entry name" value="P-loop containing nucleotide triphosphate hydrolases"/>
    <property type="match status" value="1"/>
</dbReference>
<comment type="caution">
    <text evidence="11">The sequence shown here is derived from an EMBL/GenBank/DDBJ whole genome shotgun (WGS) entry which is preliminary data.</text>
</comment>
<dbReference type="PANTHER" id="PTHR33540:SF2">
    <property type="entry name" value="TRNA THREONYLCARBAMOYLADENOSINE BIOSYNTHESIS PROTEIN TSAE"/>
    <property type="match status" value="1"/>
</dbReference>
<dbReference type="Pfam" id="PF02367">
    <property type="entry name" value="TsaE"/>
    <property type="match status" value="1"/>
</dbReference>
<keyword evidence="4" id="KW-0963">Cytoplasm</keyword>
<evidence type="ECO:0000256" key="7">
    <source>
        <dbReference type="ARBA" id="ARBA00022741"/>
    </source>
</evidence>
<organism evidence="11 12">
    <name type="scientific">Pacificibacter maritimus</name>
    <dbReference type="NCBI Taxonomy" id="762213"/>
    <lineage>
        <taxon>Bacteria</taxon>
        <taxon>Pseudomonadati</taxon>
        <taxon>Pseudomonadota</taxon>
        <taxon>Alphaproteobacteria</taxon>
        <taxon>Rhodobacterales</taxon>
        <taxon>Roseobacteraceae</taxon>
        <taxon>Pacificibacter</taxon>
    </lineage>
</organism>
<evidence type="ECO:0000256" key="3">
    <source>
        <dbReference type="ARBA" id="ARBA00019010"/>
    </source>
</evidence>
<dbReference type="NCBIfam" id="TIGR00150">
    <property type="entry name" value="T6A_YjeE"/>
    <property type="match status" value="1"/>
</dbReference>
<dbReference type="GO" id="GO:0046872">
    <property type="term" value="F:metal ion binding"/>
    <property type="evidence" value="ECO:0007669"/>
    <property type="project" value="UniProtKB-KW"/>
</dbReference>
<keyword evidence="6" id="KW-0479">Metal-binding</keyword>